<evidence type="ECO:0000259" key="1">
    <source>
        <dbReference type="Pfam" id="PF02698"/>
    </source>
</evidence>
<dbReference type="Gene3D" id="3.40.50.620">
    <property type="entry name" value="HUPs"/>
    <property type="match status" value="1"/>
</dbReference>
<reference evidence="2 3" key="1">
    <citation type="submission" date="2019-09" db="EMBL/GenBank/DDBJ databases">
        <title>Draft genome sequence assemblies of isolates from the urinary tract.</title>
        <authorList>
            <person name="Mores C.R."/>
            <person name="Putonti C."/>
            <person name="Wolfe A.J."/>
        </authorList>
    </citation>
    <scope>NUCLEOTIDE SEQUENCE [LARGE SCALE GENOMIC DNA]</scope>
    <source>
        <strain evidence="2 3">UMB623</strain>
    </source>
</reference>
<dbReference type="RefSeq" id="WP_070430303.1">
    <property type="nucleotide sequence ID" value="NZ_VYWO01000001.1"/>
</dbReference>
<dbReference type="InterPro" id="IPR014729">
    <property type="entry name" value="Rossmann-like_a/b/a_fold"/>
</dbReference>
<dbReference type="AlphaFoldDB" id="A0A5N1GP42"/>
<name>A0A5N1GP42_9LACT</name>
<proteinExistence type="predicted"/>
<protein>
    <submittedName>
        <fullName evidence="2">YdcF family protein</fullName>
    </submittedName>
</protein>
<evidence type="ECO:0000313" key="2">
    <source>
        <dbReference type="EMBL" id="KAA9302174.1"/>
    </source>
</evidence>
<feature type="domain" description="DUF218" evidence="1">
    <location>
        <begin position="40"/>
        <end position="161"/>
    </location>
</feature>
<dbReference type="OrthoDB" id="9782395at2"/>
<dbReference type="PANTHER" id="PTHR30336">
    <property type="entry name" value="INNER MEMBRANE PROTEIN, PROBABLE PERMEASE"/>
    <property type="match status" value="1"/>
</dbReference>
<comment type="caution">
    <text evidence="2">The sequence shown here is derived from an EMBL/GenBank/DDBJ whole genome shotgun (WGS) entry which is preliminary data.</text>
</comment>
<sequence length="196" mass="22588">MKRIFLGAILALGLALAFISLSYFVIMDHLIVDETPQLADVIIVPEGMITEERAERAANLYRAGYSRSGKLIVSPYDQINGAYYAKHGVPESAIVNDATATSTYENATHSLKMMKEAGYQSALVVSSDYHMLRTKMIFERVNRRYGFDLTFVAAYHRQGDHWVTWKEGPDYIQDFAQQEFYKYWAYLLYLYHFVNH</sequence>
<dbReference type="InterPro" id="IPR003848">
    <property type="entry name" value="DUF218"/>
</dbReference>
<dbReference type="PANTHER" id="PTHR30336:SF20">
    <property type="entry name" value="DUF218 DOMAIN-CONTAINING PROTEIN"/>
    <property type="match status" value="1"/>
</dbReference>
<dbReference type="GO" id="GO:0005886">
    <property type="term" value="C:plasma membrane"/>
    <property type="evidence" value="ECO:0007669"/>
    <property type="project" value="TreeGrafter"/>
</dbReference>
<accession>A0A5N1GP42</accession>
<evidence type="ECO:0000313" key="3">
    <source>
        <dbReference type="Proteomes" id="UP000327148"/>
    </source>
</evidence>
<dbReference type="CDD" id="cd06259">
    <property type="entry name" value="YdcF-like"/>
    <property type="match status" value="1"/>
</dbReference>
<dbReference type="Pfam" id="PF02698">
    <property type="entry name" value="DUF218"/>
    <property type="match status" value="1"/>
</dbReference>
<gene>
    <name evidence="2" type="ORF">F6I03_02885</name>
</gene>
<organism evidence="2 3">
    <name type="scientific">Aerococcus sanguinicola</name>
    <dbReference type="NCBI Taxonomy" id="119206"/>
    <lineage>
        <taxon>Bacteria</taxon>
        <taxon>Bacillati</taxon>
        <taxon>Bacillota</taxon>
        <taxon>Bacilli</taxon>
        <taxon>Lactobacillales</taxon>
        <taxon>Aerococcaceae</taxon>
        <taxon>Aerococcus</taxon>
    </lineage>
</organism>
<dbReference type="Proteomes" id="UP000327148">
    <property type="component" value="Unassembled WGS sequence"/>
</dbReference>
<dbReference type="STRING" id="119206.AWM72_07240"/>
<dbReference type="InterPro" id="IPR051599">
    <property type="entry name" value="Cell_Envelope_Assoc"/>
</dbReference>
<dbReference type="EMBL" id="VYWO01000001">
    <property type="protein sequence ID" value="KAA9302174.1"/>
    <property type="molecule type" value="Genomic_DNA"/>
</dbReference>